<keyword evidence="12 19" id="KW-0460">Magnesium</keyword>
<evidence type="ECO:0000256" key="19">
    <source>
        <dbReference type="HAMAP-Rule" id="MF_01283"/>
    </source>
</evidence>
<evidence type="ECO:0000256" key="14">
    <source>
        <dbReference type="ARBA" id="ARBA00023211"/>
    </source>
</evidence>
<evidence type="ECO:0000256" key="18">
    <source>
        <dbReference type="ARBA" id="ARBA00049295"/>
    </source>
</evidence>
<feature type="active site" description="Nucleophile; for GTP cyclohydrolase activity" evidence="19">
    <location>
        <position position="337"/>
    </location>
</feature>
<feature type="binding site" evidence="19">
    <location>
        <position position="363"/>
    </location>
    <ligand>
        <name>GTP</name>
        <dbReference type="ChEBI" id="CHEBI:37565"/>
    </ligand>
</feature>
<dbReference type="FunFam" id="3.90.870.10:FF:000001">
    <property type="entry name" value="Riboflavin biosynthesis protein RibBA"/>
    <property type="match status" value="1"/>
</dbReference>
<feature type="binding site" evidence="19">
    <location>
        <position position="276"/>
    </location>
    <ligand>
        <name>Zn(2+)</name>
        <dbReference type="ChEBI" id="CHEBI:29105"/>
        <note>catalytic</note>
    </ligand>
</feature>
<dbReference type="GO" id="GO:0008270">
    <property type="term" value="F:zinc ion binding"/>
    <property type="evidence" value="ECO:0007669"/>
    <property type="project" value="UniProtKB-UniRule"/>
</dbReference>
<feature type="binding site" evidence="19">
    <location>
        <begin position="258"/>
        <end position="262"/>
    </location>
    <ligand>
        <name>GTP</name>
        <dbReference type="ChEBI" id="CHEBI:37565"/>
    </ligand>
</feature>
<keyword evidence="13 19" id="KW-0342">GTP-binding</keyword>
<evidence type="ECO:0000313" key="22">
    <source>
        <dbReference type="Proteomes" id="UP000228886"/>
    </source>
</evidence>
<dbReference type="SUPFAM" id="SSF55821">
    <property type="entry name" value="YrdC/RibB"/>
    <property type="match status" value="1"/>
</dbReference>
<keyword evidence="14 19" id="KW-0464">Manganese</keyword>
<dbReference type="InterPro" id="IPR032677">
    <property type="entry name" value="GTP_cyclohydro_II"/>
</dbReference>
<keyword evidence="7 19" id="KW-0686">Riboflavin biosynthesis</keyword>
<comment type="caution">
    <text evidence="21">The sequence shown here is derived from an EMBL/GenBank/DDBJ whole genome shotgun (WGS) entry which is preliminary data.</text>
</comment>
<comment type="catalytic activity">
    <reaction evidence="1 19">
        <text>D-ribulose 5-phosphate = (2S)-2-hydroxy-3-oxobutyl phosphate + formate + H(+)</text>
        <dbReference type="Rhea" id="RHEA:18457"/>
        <dbReference type="ChEBI" id="CHEBI:15378"/>
        <dbReference type="ChEBI" id="CHEBI:15740"/>
        <dbReference type="ChEBI" id="CHEBI:58121"/>
        <dbReference type="ChEBI" id="CHEBI:58830"/>
        <dbReference type="EC" id="4.1.99.12"/>
    </reaction>
</comment>
<dbReference type="AlphaFoldDB" id="A0A2M7E880"/>
<comment type="pathway">
    <text evidence="4 19">Cofactor biosynthesis; riboflavin biosynthesis; 5-amino-6-(D-ribitylamino)uracil from GTP: step 1/4.</text>
</comment>
<evidence type="ECO:0000256" key="11">
    <source>
        <dbReference type="ARBA" id="ARBA00022833"/>
    </source>
</evidence>
<evidence type="ECO:0000256" key="12">
    <source>
        <dbReference type="ARBA" id="ARBA00022842"/>
    </source>
</evidence>
<evidence type="ECO:0000259" key="20">
    <source>
        <dbReference type="Pfam" id="PF00925"/>
    </source>
</evidence>
<proteinExistence type="inferred from homology"/>
<dbReference type="Gene3D" id="3.40.50.10990">
    <property type="entry name" value="GTP cyclohydrolase II"/>
    <property type="match status" value="1"/>
</dbReference>
<feature type="site" description="Essential for DHBP synthase activity" evidence="19">
    <location>
        <position position="167"/>
    </location>
</feature>
<dbReference type="NCBIfam" id="NF006803">
    <property type="entry name" value="PRK09311.1"/>
    <property type="match status" value="1"/>
</dbReference>
<comment type="function">
    <text evidence="3 19">Catalyzes the conversion of D-ribulose 5-phosphate to formate and 3,4-dihydroxy-2-butanone 4-phosphate.</text>
</comment>
<dbReference type="UniPathway" id="UPA00275">
    <property type="reaction ID" value="UER00399"/>
</dbReference>
<feature type="binding site" evidence="19">
    <location>
        <begin position="30"/>
        <end position="31"/>
    </location>
    <ligand>
        <name>D-ribulose 5-phosphate</name>
        <dbReference type="ChEBI" id="CHEBI:58121"/>
    </ligand>
</feature>
<dbReference type="HAMAP" id="MF_00180">
    <property type="entry name" value="RibB"/>
    <property type="match status" value="1"/>
</dbReference>
<dbReference type="NCBIfam" id="TIGR00506">
    <property type="entry name" value="ribB"/>
    <property type="match status" value="1"/>
</dbReference>
<dbReference type="Pfam" id="PF00925">
    <property type="entry name" value="GTP_cyclohydro2"/>
    <property type="match status" value="1"/>
</dbReference>
<dbReference type="NCBIfam" id="NF001591">
    <property type="entry name" value="PRK00393.1"/>
    <property type="match status" value="1"/>
</dbReference>
<evidence type="ECO:0000256" key="8">
    <source>
        <dbReference type="ARBA" id="ARBA00022723"/>
    </source>
</evidence>
<dbReference type="GO" id="GO:0009231">
    <property type="term" value="P:riboflavin biosynthetic process"/>
    <property type="evidence" value="ECO:0007669"/>
    <property type="project" value="UniProtKB-UniRule"/>
</dbReference>
<feature type="domain" description="GTP cyclohydrolase II" evidence="20">
    <location>
        <begin position="214"/>
        <end position="378"/>
    </location>
</feature>
<feature type="binding site" evidence="19">
    <location>
        <position position="274"/>
    </location>
    <ligand>
        <name>Zn(2+)</name>
        <dbReference type="ChEBI" id="CHEBI:29105"/>
        <note>catalytic</note>
    </ligand>
</feature>
<dbReference type="InterPro" id="IPR017945">
    <property type="entry name" value="DHBP_synth_RibB-like_a/b_dom"/>
</dbReference>
<evidence type="ECO:0000256" key="13">
    <source>
        <dbReference type="ARBA" id="ARBA00023134"/>
    </source>
</evidence>
<evidence type="ECO:0000256" key="2">
    <source>
        <dbReference type="ARBA" id="ARBA00001936"/>
    </source>
</evidence>
<evidence type="ECO:0000256" key="10">
    <source>
        <dbReference type="ARBA" id="ARBA00022801"/>
    </source>
</evidence>
<dbReference type="PIRSF" id="PIRSF001259">
    <property type="entry name" value="RibA"/>
    <property type="match status" value="1"/>
</dbReference>
<evidence type="ECO:0000256" key="15">
    <source>
        <dbReference type="ARBA" id="ARBA00023239"/>
    </source>
</evidence>
<keyword evidence="11 19" id="KW-0862">Zinc</keyword>
<evidence type="ECO:0000256" key="1">
    <source>
        <dbReference type="ARBA" id="ARBA00000141"/>
    </source>
</evidence>
<evidence type="ECO:0000256" key="9">
    <source>
        <dbReference type="ARBA" id="ARBA00022741"/>
    </source>
</evidence>
<dbReference type="PANTHER" id="PTHR21327">
    <property type="entry name" value="GTP CYCLOHYDROLASE II-RELATED"/>
    <property type="match status" value="1"/>
</dbReference>
<feature type="binding site" evidence="19">
    <location>
        <position position="35"/>
    </location>
    <ligand>
        <name>D-ribulose 5-phosphate</name>
        <dbReference type="ChEBI" id="CHEBI:58121"/>
    </ligand>
</feature>
<comment type="function">
    <text evidence="17 19">Catalyzes the conversion of GTP to 2,5-diamino-6-ribosylamino-4(3H)-pyrimidinone 5'-phosphate (DARP), formate and pyrophosphate.</text>
</comment>
<evidence type="ECO:0000256" key="7">
    <source>
        <dbReference type="ARBA" id="ARBA00022619"/>
    </source>
</evidence>
<evidence type="ECO:0000256" key="3">
    <source>
        <dbReference type="ARBA" id="ARBA00002284"/>
    </source>
</evidence>
<protein>
    <recommendedName>
        <fullName evidence="19">Riboflavin biosynthesis protein RibBA</fullName>
    </recommendedName>
    <domain>
        <recommendedName>
            <fullName evidence="19">3,4-dihydroxy-2-butanone 4-phosphate synthase</fullName>
            <shortName evidence="19">DHBP synthase</shortName>
            <ecNumber evidence="19">4.1.99.12</ecNumber>
        </recommendedName>
    </domain>
    <domain>
        <recommendedName>
            <fullName evidence="19">GTP cyclohydrolase-2</fullName>
            <ecNumber evidence="19">3.5.4.25</ecNumber>
        </recommendedName>
        <alternativeName>
            <fullName evidence="19">GTP cyclohydrolase II</fullName>
        </alternativeName>
    </domain>
</protein>
<dbReference type="NCBIfam" id="TIGR00505">
    <property type="entry name" value="ribA"/>
    <property type="match status" value="1"/>
</dbReference>
<keyword evidence="10 19" id="KW-0378">Hydrolase</keyword>
<dbReference type="GO" id="GO:0005525">
    <property type="term" value="F:GTP binding"/>
    <property type="evidence" value="ECO:0007669"/>
    <property type="project" value="UniProtKB-KW"/>
</dbReference>
<dbReference type="InterPro" id="IPR036144">
    <property type="entry name" value="RibA-like_sf"/>
</dbReference>
<dbReference type="GO" id="GO:0003935">
    <property type="term" value="F:GTP cyclohydrolase II activity"/>
    <property type="evidence" value="ECO:0007669"/>
    <property type="project" value="UniProtKB-UniRule"/>
</dbReference>
<dbReference type="HAMAP" id="MF_01283">
    <property type="entry name" value="RibBA"/>
    <property type="match status" value="1"/>
</dbReference>
<feature type="binding site" evidence="19">
    <location>
        <begin position="301"/>
        <end position="303"/>
    </location>
    <ligand>
        <name>GTP</name>
        <dbReference type="ChEBI" id="CHEBI:37565"/>
    </ligand>
</feature>
<accession>A0A2M7E880</accession>
<feature type="binding site" evidence="19">
    <location>
        <position position="31"/>
    </location>
    <ligand>
        <name>Mg(2+)</name>
        <dbReference type="ChEBI" id="CHEBI:18420"/>
        <label>2</label>
    </ligand>
</feature>
<sequence length="405" mass="45566">MREMKFNSIKEIITDLKKGKFIIVIDDESRENEGDLILAAEKVAPKAINFMAKEGRGLICLAIVGSRLKELEINPMVSENTAHQRTSFSVSVDAKDGVSTGISAADRAKTIKTILGEKTKPTDLVQPGHIFPIRAREGGVLVRAGHTEAAVDLAKLSGLYPAGVICEIMNDDGTMARTPDLLKFAKLHQIKICTIAQLIRYRQKKEKLVKRILKTFFPTAYGDFELILYESFVDKNHHLALKMGDLKLKNKTDSILIRVHSQCLTGDIFSSLRCDCGEQLRQSMKLINKEKRGVFLYMRQEGRGIGLVNKLKAYCLQERGLDTVEANRKLGFKDDLRDYGIGAQILVDLGLSRIRILTNNPKKIVGLQGYGLKIVERVSIQVKPTQYNKYYLKTKKEKLHHLLQD</sequence>
<dbReference type="SUPFAM" id="SSF142695">
    <property type="entry name" value="RibA-like"/>
    <property type="match status" value="1"/>
</dbReference>
<evidence type="ECO:0000256" key="5">
    <source>
        <dbReference type="ARBA" id="ARBA00004904"/>
    </source>
</evidence>
<comment type="catalytic activity">
    <reaction evidence="18 19">
        <text>GTP + 4 H2O = 2,5-diamino-6-hydroxy-4-(5-phosphoribosylamino)-pyrimidine + formate + 2 phosphate + 3 H(+)</text>
        <dbReference type="Rhea" id="RHEA:23704"/>
        <dbReference type="ChEBI" id="CHEBI:15377"/>
        <dbReference type="ChEBI" id="CHEBI:15378"/>
        <dbReference type="ChEBI" id="CHEBI:15740"/>
        <dbReference type="ChEBI" id="CHEBI:37565"/>
        <dbReference type="ChEBI" id="CHEBI:43474"/>
        <dbReference type="ChEBI" id="CHEBI:58614"/>
        <dbReference type="EC" id="3.5.4.25"/>
    </reaction>
</comment>
<evidence type="ECO:0000256" key="6">
    <source>
        <dbReference type="ARBA" id="ARBA00005520"/>
    </source>
</evidence>
<keyword evidence="16 19" id="KW-0511">Multifunctional enzyme</keyword>
<reference evidence="22" key="1">
    <citation type="submission" date="2017-09" db="EMBL/GenBank/DDBJ databases">
        <title>Depth-based differentiation of microbial function through sediment-hosted aquifers and enrichment of novel symbionts in the deep terrestrial subsurface.</title>
        <authorList>
            <person name="Probst A.J."/>
            <person name="Ladd B."/>
            <person name="Jarett J.K."/>
            <person name="Geller-Mcgrath D.E."/>
            <person name="Sieber C.M.K."/>
            <person name="Emerson J.B."/>
            <person name="Anantharaman K."/>
            <person name="Thomas B.C."/>
            <person name="Malmstrom R."/>
            <person name="Stieglmeier M."/>
            <person name="Klingl A."/>
            <person name="Woyke T."/>
            <person name="Ryan C.M."/>
            <person name="Banfield J.F."/>
        </authorList>
    </citation>
    <scope>NUCLEOTIDE SEQUENCE [LARGE SCALE GENOMIC DNA]</scope>
</reference>
<dbReference type="GO" id="GO:0000287">
    <property type="term" value="F:magnesium ion binding"/>
    <property type="evidence" value="ECO:0007669"/>
    <property type="project" value="UniProtKB-UniRule"/>
</dbReference>
<evidence type="ECO:0000256" key="17">
    <source>
        <dbReference type="ARBA" id="ARBA00043932"/>
    </source>
</evidence>
<evidence type="ECO:0000256" key="16">
    <source>
        <dbReference type="ARBA" id="ARBA00023268"/>
    </source>
</evidence>
<organism evidence="21 22">
    <name type="scientific">bacterium (Candidatus Ratteibacteria) CG01_land_8_20_14_3_00_40_19</name>
    <dbReference type="NCBI Taxonomy" id="2014290"/>
    <lineage>
        <taxon>Bacteria</taxon>
        <taxon>Candidatus Ratteibacteria</taxon>
    </lineage>
</organism>
<dbReference type="CDD" id="cd00641">
    <property type="entry name" value="GTP_cyclohydro2"/>
    <property type="match status" value="1"/>
</dbReference>
<keyword evidence="9 19" id="KW-0547">Nucleotide-binding</keyword>
<dbReference type="GO" id="GO:0030145">
    <property type="term" value="F:manganese ion binding"/>
    <property type="evidence" value="ECO:0007669"/>
    <property type="project" value="UniProtKB-UniRule"/>
</dbReference>
<feature type="binding site" evidence="19">
    <location>
        <position position="31"/>
    </location>
    <ligand>
        <name>Mg(2+)</name>
        <dbReference type="ChEBI" id="CHEBI:18420"/>
        <label>1</label>
    </ligand>
</feature>
<dbReference type="Gene3D" id="3.90.870.10">
    <property type="entry name" value="DHBP synthase"/>
    <property type="match status" value="1"/>
</dbReference>
<feature type="binding site" evidence="19">
    <location>
        <position position="146"/>
    </location>
    <ligand>
        <name>Mg(2+)</name>
        <dbReference type="ChEBI" id="CHEBI:18420"/>
        <label>2</label>
    </ligand>
</feature>
<feature type="region of interest" description="GTP cyclohydrolase II" evidence="19">
    <location>
        <begin position="205"/>
        <end position="405"/>
    </location>
</feature>
<feature type="region of interest" description="DHBP synthase" evidence="19">
    <location>
        <begin position="1"/>
        <end position="204"/>
    </location>
</feature>
<comment type="cofactor">
    <cofactor evidence="19">
        <name>Zn(2+)</name>
        <dbReference type="ChEBI" id="CHEBI:29105"/>
    </cofactor>
    <text evidence="19">Binds 1 zinc ion per subunit.</text>
</comment>
<comment type="cofactor">
    <cofactor evidence="19">
        <name>Mg(2+)</name>
        <dbReference type="ChEBI" id="CHEBI:18420"/>
    </cofactor>
    <cofactor evidence="19">
        <name>Mn(2+)</name>
        <dbReference type="ChEBI" id="CHEBI:29035"/>
    </cofactor>
    <text evidence="19">Binds 2 divalent metal cations per subunit. Magnesium or manganese.</text>
</comment>
<gene>
    <name evidence="19" type="primary">ribBA</name>
    <name evidence="21" type="ORF">COS11_05025</name>
</gene>
<dbReference type="EC" id="3.5.4.25" evidence="19"/>
<dbReference type="PANTHER" id="PTHR21327:SF18">
    <property type="entry name" value="3,4-DIHYDROXY-2-BUTANONE 4-PHOSPHATE SYNTHASE"/>
    <property type="match status" value="1"/>
</dbReference>
<dbReference type="Proteomes" id="UP000228886">
    <property type="component" value="Unassembled WGS sequence"/>
</dbReference>
<feature type="binding site" evidence="19">
    <location>
        <position position="358"/>
    </location>
    <ligand>
        <name>GTP</name>
        <dbReference type="ChEBI" id="CHEBI:37565"/>
    </ligand>
</feature>
<feature type="site" description="Essential for DHBP synthase activity" evidence="19">
    <location>
        <position position="129"/>
    </location>
</feature>
<keyword evidence="15 19" id="KW-0456">Lyase</keyword>
<comment type="similarity">
    <text evidence="6 19">In the N-terminal section; belongs to the DHBP synthase family.</text>
</comment>
<feature type="binding site" evidence="19">
    <location>
        <position position="279"/>
    </location>
    <ligand>
        <name>GTP</name>
        <dbReference type="ChEBI" id="CHEBI:37565"/>
    </ligand>
</feature>
<comment type="pathway">
    <text evidence="5 19">Cofactor biosynthesis; riboflavin biosynthesis; 2-hydroxy-3-oxobutyl phosphate from D-ribulose 5-phosphate: step 1/1.</text>
</comment>
<feature type="binding site" evidence="19">
    <location>
        <position position="263"/>
    </location>
    <ligand>
        <name>Zn(2+)</name>
        <dbReference type="ChEBI" id="CHEBI:29105"/>
        <note>catalytic</note>
    </ligand>
</feature>
<feature type="binding site" evidence="19">
    <location>
        <position position="167"/>
    </location>
    <ligand>
        <name>D-ribulose 5-phosphate</name>
        <dbReference type="ChEBI" id="CHEBI:58121"/>
    </ligand>
</feature>
<dbReference type="InterPro" id="IPR016299">
    <property type="entry name" value="Riboflavin_synth_RibBA"/>
</dbReference>
<dbReference type="InterPro" id="IPR000422">
    <property type="entry name" value="DHBP_synthase_RibB"/>
</dbReference>
<dbReference type="HAMAP" id="MF_00179">
    <property type="entry name" value="RibA"/>
    <property type="match status" value="1"/>
</dbReference>
<dbReference type="GO" id="GO:0005829">
    <property type="term" value="C:cytosol"/>
    <property type="evidence" value="ECO:0007669"/>
    <property type="project" value="TreeGrafter"/>
</dbReference>
<name>A0A2M7E880_9BACT</name>
<feature type="active site" description="Proton acceptor; for GTP cyclohydrolase activity" evidence="19">
    <location>
        <position position="335"/>
    </location>
</feature>
<evidence type="ECO:0000256" key="4">
    <source>
        <dbReference type="ARBA" id="ARBA00004853"/>
    </source>
</evidence>
<dbReference type="Pfam" id="PF00926">
    <property type="entry name" value="DHBP_synthase"/>
    <property type="match status" value="1"/>
</dbReference>
<dbReference type="FunFam" id="3.40.50.10990:FF:000001">
    <property type="entry name" value="Riboflavin biosynthesis protein RibBA"/>
    <property type="match status" value="1"/>
</dbReference>
<dbReference type="EC" id="4.1.99.12" evidence="19"/>
<feature type="binding site" evidence="19">
    <location>
        <begin position="143"/>
        <end position="147"/>
    </location>
    <ligand>
        <name>D-ribulose 5-phosphate</name>
        <dbReference type="ChEBI" id="CHEBI:58121"/>
    </ligand>
</feature>
<dbReference type="GO" id="GO:0008686">
    <property type="term" value="F:3,4-dihydroxy-2-butanone-4-phosphate synthase activity"/>
    <property type="evidence" value="ECO:0007669"/>
    <property type="project" value="UniProtKB-UniRule"/>
</dbReference>
<dbReference type="InterPro" id="IPR000926">
    <property type="entry name" value="RibA"/>
</dbReference>
<keyword evidence="8 19" id="KW-0479">Metal-binding</keyword>
<evidence type="ECO:0000313" key="21">
    <source>
        <dbReference type="EMBL" id="PIV63891.1"/>
    </source>
</evidence>
<comment type="similarity">
    <text evidence="19">In the C-terminal section; belongs to the GTP cyclohydrolase II family.</text>
</comment>
<dbReference type="EMBL" id="PETL01000238">
    <property type="protein sequence ID" value="PIV63891.1"/>
    <property type="molecule type" value="Genomic_DNA"/>
</dbReference>
<comment type="cofactor">
    <cofactor evidence="2">
        <name>Mn(2+)</name>
        <dbReference type="ChEBI" id="CHEBI:29035"/>
    </cofactor>
</comment>
<feature type="binding site" evidence="19">
    <location>
        <position position="323"/>
    </location>
    <ligand>
        <name>GTP</name>
        <dbReference type="ChEBI" id="CHEBI:37565"/>
    </ligand>
</feature>